<reference evidence="2" key="1">
    <citation type="journal article" date="2019" name="Int. J. Syst. Evol. Microbiol.">
        <title>The Global Catalogue of Microorganisms (GCM) 10K type strain sequencing project: providing services to taxonomists for standard genome sequencing and annotation.</title>
        <authorList>
            <consortium name="The Broad Institute Genomics Platform"/>
            <consortium name="The Broad Institute Genome Sequencing Center for Infectious Disease"/>
            <person name="Wu L."/>
            <person name="Ma J."/>
        </authorList>
    </citation>
    <scope>NUCLEOTIDE SEQUENCE [LARGE SCALE GENOMIC DNA]</scope>
    <source>
        <strain evidence="2">NBRC 102520</strain>
    </source>
</reference>
<keyword evidence="2" id="KW-1185">Reference proteome</keyword>
<comment type="caution">
    <text evidence="1">The sequence shown here is derived from an EMBL/GenBank/DDBJ whole genome shotgun (WGS) entry which is preliminary data.</text>
</comment>
<dbReference type="Proteomes" id="UP001156905">
    <property type="component" value="Unassembled WGS sequence"/>
</dbReference>
<evidence type="ECO:0000313" key="1">
    <source>
        <dbReference type="EMBL" id="GLR91373.1"/>
    </source>
</evidence>
<name>A0ABQ6BGZ3_9BRAD</name>
<accession>A0ABQ6BGZ3</accession>
<organism evidence="1 2">
    <name type="scientific">Bradyrhizobium iriomotense</name>
    <dbReference type="NCBI Taxonomy" id="441950"/>
    <lineage>
        <taxon>Bacteria</taxon>
        <taxon>Pseudomonadati</taxon>
        <taxon>Pseudomonadota</taxon>
        <taxon>Alphaproteobacteria</taxon>
        <taxon>Hyphomicrobiales</taxon>
        <taxon>Nitrobacteraceae</taxon>
        <taxon>Bradyrhizobium</taxon>
    </lineage>
</organism>
<sequence>MKSDRLRWAVENDRKDLANYESDRRSDCDSGSEQEALAERVLKNLALIRAYEAKADDKVD</sequence>
<protein>
    <submittedName>
        <fullName evidence="1">Uncharacterized protein</fullName>
    </submittedName>
</protein>
<gene>
    <name evidence="1" type="ORF">GCM10007857_80900</name>
</gene>
<evidence type="ECO:0000313" key="2">
    <source>
        <dbReference type="Proteomes" id="UP001156905"/>
    </source>
</evidence>
<proteinExistence type="predicted"/>
<dbReference type="RefSeq" id="WP_284274674.1">
    <property type="nucleotide sequence ID" value="NZ_BSOW01000046.1"/>
</dbReference>
<dbReference type="EMBL" id="BSOW01000046">
    <property type="protein sequence ID" value="GLR91373.1"/>
    <property type="molecule type" value="Genomic_DNA"/>
</dbReference>